<comment type="pathway">
    <text evidence="2">Cofactor biosynthesis; NAD(+) biosynthesis; nicotinate D-ribonucleotide from quinolinate: step 1/1.</text>
</comment>
<evidence type="ECO:0000256" key="5">
    <source>
        <dbReference type="ARBA" id="ARBA00011944"/>
    </source>
</evidence>
<dbReference type="InterPro" id="IPR013785">
    <property type="entry name" value="Aldolase_TIM"/>
</dbReference>
<dbReference type="GO" id="GO:0005737">
    <property type="term" value="C:cytoplasm"/>
    <property type="evidence" value="ECO:0007669"/>
    <property type="project" value="TreeGrafter"/>
</dbReference>
<dbReference type="PANTHER" id="PTHR32179:SF3">
    <property type="entry name" value="NICOTINATE-NUCLEOTIDE PYROPHOSPHORYLASE [CARBOXYLATING]"/>
    <property type="match status" value="1"/>
</dbReference>
<evidence type="ECO:0000259" key="15">
    <source>
        <dbReference type="Pfam" id="PF02749"/>
    </source>
</evidence>
<dbReference type="Pfam" id="PF02749">
    <property type="entry name" value="QRPTase_N"/>
    <property type="match status" value="1"/>
</dbReference>
<dbReference type="InterPro" id="IPR022412">
    <property type="entry name" value="Quinolinate_PRibosylTrfase_N"/>
</dbReference>
<dbReference type="Proteomes" id="UP001409585">
    <property type="component" value="Unassembled WGS sequence"/>
</dbReference>
<dbReference type="InterPro" id="IPR027277">
    <property type="entry name" value="NadC/ModD"/>
</dbReference>
<comment type="catalytic activity">
    <reaction evidence="10">
        <text>nicotinate beta-D-ribonucleotide + CO2 + diphosphate = quinolinate + 5-phospho-alpha-D-ribose 1-diphosphate + 2 H(+)</text>
        <dbReference type="Rhea" id="RHEA:12733"/>
        <dbReference type="ChEBI" id="CHEBI:15378"/>
        <dbReference type="ChEBI" id="CHEBI:16526"/>
        <dbReference type="ChEBI" id="CHEBI:29959"/>
        <dbReference type="ChEBI" id="CHEBI:33019"/>
        <dbReference type="ChEBI" id="CHEBI:57502"/>
        <dbReference type="ChEBI" id="CHEBI:58017"/>
        <dbReference type="EC" id="2.4.2.19"/>
    </reaction>
</comment>
<evidence type="ECO:0000313" key="17">
    <source>
        <dbReference type="Proteomes" id="UP001409585"/>
    </source>
</evidence>
<evidence type="ECO:0000256" key="1">
    <source>
        <dbReference type="ARBA" id="ARBA00003237"/>
    </source>
</evidence>
<evidence type="ECO:0000256" key="10">
    <source>
        <dbReference type="ARBA" id="ARBA00047445"/>
    </source>
</evidence>
<feature type="binding site" evidence="13">
    <location>
        <begin position="243"/>
        <end position="245"/>
    </location>
    <ligand>
        <name>substrate</name>
    </ligand>
</feature>
<comment type="function">
    <text evidence="1">Involved in the catabolism of quinolinic acid (QA).</text>
</comment>
<feature type="binding site" evidence="13">
    <location>
        <position position="103"/>
    </location>
    <ligand>
        <name>substrate</name>
    </ligand>
</feature>
<dbReference type="GO" id="GO:0009435">
    <property type="term" value="P:NAD+ biosynthetic process"/>
    <property type="evidence" value="ECO:0007669"/>
    <property type="project" value="InterPro"/>
</dbReference>
<dbReference type="InterPro" id="IPR037128">
    <property type="entry name" value="Quinolinate_PRibosylTase_N_sf"/>
</dbReference>
<dbReference type="EC" id="2.4.2.19" evidence="5"/>
<comment type="subunit">
    <text evidence="4">Hexamer formed by 3 homodimers.</text>
</comment>
<evidence type="ECO:0000313" key="16">
    <source>
        <dbReference type="EMBL" id="GAA4946400.1"/>
    </source>
</evidence>
<dbReference type="InterPro" id="IPR004393">
    <property type="entry name" value="NadC"/>
</dbReference>
<dbReference type="EMBL" id="BAABLX010000025">
    <property type="protein sequence ID" value="GAA4946400.1"/>
    <property type="molecule type" value="Genomic_DNA"/>
</dbReference>
<dbReference type="AlphaFoldDB" id="A0AAV3U3N5"/>
<dbReference type="GO" id="GO:0034213">
    <property type="term" value="P:quinolinate catabolic process"/>
    <property type="evidence" value="ECO:0007669"/>
    <property type="project" value="TreeGrafter"/>
</dbReference>
<feature type="binding site" evidence="13">
    <location>
        <position position="220"/>
    </location>
    <ligand>
        <name>substrate</name>
    </ligand>
</feature>
<keyword evidence="7 12" id="KW-0328">Glycosyltransferase</keyword>
<dbReference type="FunFam" id="3.90.1170.20:FF:000001">
    <property type="entry name" value="Nicotinate-nucleotide diphosphorylase (Carboxylating)"/>
    <property type="match status" value="1"/>
</dbReference>
<proteinExistence type="inferred from homology"/>
<feature type="domain" description="Quinolinate phosphoribosyl transferase N-terminal" evidence="15">
    <location>
        <begin position="34"/>
        <end position="113"/>
    </location>
</feature>
<dbReference type="SUPFAM" id="SSF51690">
    <property type="entry name" value="Nicotinate/Quinolinate PRTase C-terminal domain-like"/>
    <property type="match status" value="1"/>
</dbReference>
<feature type="domain" description="Quinolinate phosphoribosyl transferase C-terminal" evidence="14">
    <location>
        <begin position="115"/>
        <end position="279"/>
    </location>
</feature>
<dbReference type="FunFam" id="3.20.20.70:FF:000030">
    <property type="entry name" value="Nicotinate-nucleotide pyrophosphorylase, carboxylating"/>
    <property type="match status" value="1"/>
</dbReference>
<dbReference type="InterPro" id="IPR036068">
    <property type="entry name" value="Nicotinate_pribotase-like_C"/>
</dbReference>
<protein>
    <recommendedName>
        <fullName evidence="11">Probable nicotinate-nucleotide pyrophosphorylase [carboxylating]</fullName>
        <ecNumber evidence="5">2.4.2.19</ecNumber>
    </recommendedName>
    <alternativeName>
        <fullName evidence="9">Quinolinate phosphoribosyltransferase [decarboxylating]</fullName>
    </alternativeName>
</protein>
<evidence type="ECO:0000256" key="13">
    <source>
        <dbReference type="PIRSR" id="PIRSR006250-1"/>
    </source>
</evidence>
<accession>A0AAV3U3N5</accession>
<dbReference type="InterPro" id="IPR002638">
    <property type="entry name" value="Quinolinate_PRibosylTrfase_C"/>
</dbReference>
<dbReference type="RefSeq" id="WP_345423119.1">
    <property type="nucleotide sequence ID" value="NZ_AP031496.1"/>
</dbReference>
<evidence type="ECO:0000256" key="8">
    <source>
        <dbReference type="ARBA" id="ARBA00022679"/>
    </source>
</evidence>
<feature type="binding site" evidence="13">
    <location>
        <position position="160"/>
    </location>
    <ligand>
        <name>substrate</name>
    </ligand>
</feature>
<comment type="caution">
    <text evidence="16">The sequence shown here is derived from an EMBL/GenBank/DDBJ whole genome shotgun (WGS) entry which is preliminary data.</text>
</comment>
<keyword evidence="6" id="KW-0662">Pyridine nucleotide biosynthesis</keyword>
<evidence type="ECO:0000256" key="3">
    <source>
        <dbReference type="ARBA" id="ARBA00009400"/>
    </source>
</evidence>
<evidence type="ECO:0000256" key="2">
    <source>
        <dbReference type="ARBA" id="ARBA00004893"/>
    </source>
</evidence>
<evidence type="ECO:0000256" key="9">
    <source>
        <dbReference type="ARBA" id="ARBA00033102"/>
    </source>
</evidence>
<feature type="binding site" evidence="13">
    <location>
        <position position="170"/>
    </location>
    <ligand>
        <name>substrate</name>
    </ligand>
</feature>
<dbReference type="Pfam" id="PF01729">
    <property type="entry name" value="QRPTase_C"/>
    <property type="match status" value="1"/>
</dbReference>
<reference evidence="17" key="1">
    <citation type="journal article" date="2019" name="Int. J. Syst. Evol. Microbiol.">
        <title>The Global Catalogue of Microorganisms (GCM) 10K type strain sequencing project: providing services to taxonomists for standard genome sequencing and annotation.</title>
        <authorList>
            <consortium name="The Broad Institute Genomics Platform"/>
            <consortium name="The Broad Institute Genome Sequencing Center for Infectious Disease"/>
            <person name="Wu L."/>
            <person name="Ma J."/>
        </authorList>
    </citation>
    <scope>NUCLEOTIDE SEQUENCE [LARGE SCALE GENOMIC DNA]</scope>
    <source>
        <strain evidence="17">JCM 19134</strain>
    </source>
</reference>
<evidence type="ECO:0000259" key="14">
    <source>
        <dbReference type="Pfam" id="PF01729"/>
    </source>
</evidence>
<dbReference type="GO" id="GO:0004514">
    <property type="term" value="F:nicotinate-nucleotide diphosphorylase (carboxylating) activity"/>
    <property type="evidence" value="ECO:0007669"/>
    <property type="project" value="UniProtKB-EC"/>
</dbReference>
<evidence type="ECO:0000256" key="4">
    <source>
        <dbReference type="ARBA" id="ARBA00011218"/>
    </source>
</evidence>
<keyword evidence="8 12" id="KW-0808">Transferase</keyword>
<organism evidence="16 17">
    <name type="scientific">Halioxenophilus aromaticivorans</name>
    <dbReference type="NCBI Taxonomy" id="1306992"/>
    <lineage>
        <taxon>Bacteria</taxon>
        <taxon>Pseudomonadati</taxon>
        <taxon>Pseudomonadota</taxon>
        <taxon>Gammaproteobacteria</taxon>
        <taxon>Alteromonadales</taxon>
        <taxon>Alteromonadaceae</taxon>
        <taxon>Halioxenophilus</taxon>
    </lineage>
</organism>
<dbReference type="Gene3D" id="3.20.20.70">
    <property type="entry name" value="Aldolase class I"/>
    <property type="match status" value="1"/>
</dbReference>
<evidence type="ECO:0000256" key="11">
    <source>
        <dbReference type="ARBA" id="ARBA00069173"/>
    </source>
</evidence>
<dbReference type="SUPFAM" id="SSF54675">
    <property type="entry name" value="Nicotinate/Quinolinate PRTase N-terminal domain-like"/>
    <property type="match status" value="1"/>
</dbReference>
<dbReference type="PANTHER" id="PTHR32179">
    <property type="entry name" value="NICOTINATE-NUCLEOTIDE PYROPHOSPHORYLASE [CARBOXYLATING]"/>
    <property type="match status" value="1"/>
</dbReference>
<dbReference type="Gene3D" id="3.90.1170.20">
    <property type="entry name" value="Quinolinate phosphoribosyl transferase, N-terminal domain"/>
    <property type="match status" value="1"/>
</dbReference>
<comment type="similarity">
    <text evidence="3 12">Belongs to the NadC/ModD family.</text>
</comment>
<evidence type="ECO:0000256" key="6">
    <source>
        <dbReference type="ARBA" id="ARBA00022642"/>
    </source>
</evidence>
<gene>
    <name evidence="16" type="primary">nadC_2</name>
    <name evidence="16" type="ORF">GCM10025791_27190</name>
</gene>
<evidence type="ECO:0000256" key="12">
    <source>
        <dbReference type="PIRNR" id="PIRNR006250"/>
    </source>
</evidence>
<feature type="binding site" evidence="13">
    <location>
        <position position="199"/>
    </location>
    <ligand>
        <name>substrate</name>
    </ligand>
</feature>
<name>A0AAV3U3N5_9ALTE</name>
<feature type="binding site" evidence="13">
    <location>
        <begin position="136"/>
        <end position="138"/>
    </location>
    <ligand>
        <name>substrate</name>
    </ligand>
</feature>
<dbReference type="CDD" id="cd01572">
    <property type="entry name" value="QPRTase"/>
    <property type="match status" value="1"/>
</dbReference>
<evidence type="ECO:0000256" key="7">
    <source>
        <dbReference type="ARBA" id="ARBA00022676"/>
    </source>
</evidence>
<dbReference type="PIRSF" id="PIRSF006250">
    <property type="entry name" value="NadC_ModD"/>
    <property type="match status" value="1"/>
</dbReference>
<keyword evidence="17" id="KW-1185">Reference proteome</keyword>
<dbReference type="NCBIfam" id="TIGR00078">
    <property type="entry name" value="nadC"/>
    <property type="match status" value="1"/>
</dbReference>
<sequence length="284" mass="30776">MYNLDNTALQIAIAANVSAALTEDVASGDINALLIPESQTAVAKIITRQDAVLCGTAWVIETFRQIDPSIELRWHFNDGDSLKADDLIVEVTGPARSLLTGERTALNFLQLMSAVATRTQYFVSKVRGNQMELIDTRKTIPGLRLAQKYAVTCGGGQNHRMGLYDAFLIKENHIAACGGIDKAVQAARVLAPNKLIEVETETLEELEQALQSGADIIMLDNFSLEDTKKAVELSRGKAKIEASGGINDDTLIDIAQAGVDYVSMGTLTKDVTAVDLSMRLYMEA</sequence>
<feature type="binding site" evidence="13">
    <location>
        <begin position="264"/>
        <end position="266"/>
    </location>
    <ligand>
        <name>substrate</name>
    </ligand>
</feature>